<accession>A0A419W9R0</accession>
<reference evidence="12 13" key="1">
    <citation type="submission" date="2018-09" db="EMBL/GenBank/DDBJ databases">
        <title>Genomic Encyclopedia of Archaeal and Bacterial Type Strains, Phase II (KMG-II): from individual species to whole genera.</title>
        <authorList>
            <person name="Goeker M."/>
        </authorList>
    </citation>
    <scope>NUCLEOTIDE SEQUENCE [LARGE SCALE GENOMIC DNA]</scope>
    <source>
        <strain evidence="12 13">DSM 27148</strain>
    </source>
</reference>
<evidence type="ECO:0000313" key="12">
    <source>
        <dbReference type="EMBL" id="RKD92208.1"/>
    </source>
</evidence>
<evidence type="ECO:0000256" key="8">
    <source>
        <dbReference type="PROSITE-ProRule" id="PRU01360"/>
    </source>
</evidence>
<feature type="compositionally biased region" description="Basic and acidic residues" evidence="9">
    <location>
        <begin position="798"/>
        <end position="813"/>
    </location>
</feature>
<dbReference type="InterPro" id="IPR037066">
    <property type="entry name" value="Plug_dom_sf"/>
</dbReference>
<keyword evidence="5 10" id="KW-0732">Signal</keyword>
<gene>
    <name evidence="12" type="ORF">BC643_2578</name>
</gene>
<evidence type="ECO:0000256" key="1">
    <source>
        <dbReference type="ARBA" id="ARBA00004571"/>
    </source>
</evidence>
<protein>
    <submittedName>
        <fullName evidence="12">TonB-linked SusC/RagA family outer membrane protein</fullName>
    </submittedName>
</protein>
<dbReference type="NCBIfam" id="TIGR04056">
    <property type="entry name" value="OMP_RagA_SusC"/>
    <property type="match status" value="1"/>
</dbReference>
<dbReference type="Gene3D" id="2.170.130.10">
    <property type="entry name" value="TonB-dependent receptor, plug domain"/>
    <property type="match status" value="1"/>
</dbReference>
<dbReference type="EMBL" id="RAPN01000001">
    <property type="protein sequence ID" value="RKD92208.1"/>
    <property type="molecule type" value="Genomic_DNA"/>
</dbReference>
<comment type="similarity">
    <text evidence="8">Belongs to the TonB-dependent receptor family.</text>
</comment>
<dbReference type="GO" id="GO:0009279">
    <property type="term" value="C:cell outer membrane"/>
    <property type="evidence" value="ECO:0007669"/>
    <property type="project" value="UniProtKB-SubCell"/>
</dbReference>
<comment type="caution">
    <text evidence="12">The sequence shown here is derived from an EMBL/GenBank/DDBJ whole genome shotgun (WGS) entry which is preliminary data.</text>
</comment>
<evidence type="ECO:0000256" key="5">
    <source>
        <dbReference type="ARBA" id="ARBA00022729"/>
    </source>
</evidence>
<dbReference type="Pfam" id="PF07715">
    <property type="entry name" value="Plug"/>
    <property type="match status" value="1"/>
</dbReference>
<dbReference type="InterPro" id="IPR023996">
    <property type="entry name" value="TonB-dep_OMP_SusC/RagA"/>
</dbReference>
<evidence type="ECO:0000256" key="2">
    <source>
        <dbReference type="ARBA" id="ARBA00022448"/>
    </source>
</evidence>
<feature type="domain" description="TonB-dependent receptor plug" evidence="11">
    <location>
        <begin position="114"/>
        <end position="235"/>
    </location>
</feature>
<comment type="subcellular location">
    <subcellularLocation>
        <location evidence="1 8">Cell outer membrane</location>
        <topology evidence="1 8">Multi-pass membrane protein</topology>
    </subcellularLocation>
</comment>
<feature type="signal peptide" evidence="10">
    <location>
        <begin position="1"/>
        <end position="19"/>
    </location>
</feature>
<evidence type="ECO:0000256" key="10">
    <source>
        <dbReference type="SAM" id="SignalP"/>
    </source>
</evidence>
<keyword evidence="7 8" id="KW-0998">Cell outer membrane</keyword>
<evidence type="ECO:0000313" key="13">
    <source>
        <dbReference type="Proteomes" id="UP000283387"/>
    </source>
</evidence>
<dbReference type="InterPro" id="IPR012910">
    <property type="entry name" value="Plug_dom"/>
</dbReference>
<dbReference type="NCBIfam" id="TIGR04057">
    <property type="entry name" value="SusC_RagA_signa"/>
    <property type="match status" value="1"/>
</dbReference>
<evidence type="ECO:0000256" key="9">
    <source>
        <dbReference type="SAM" id="MobiDB-lite"/>
    </source>
</evidence>
<name>A0A419W9R0_9BACT</name>
<dbReference type="Proteomes" id="UP000283387">
    <property type="component" value="Unassembled WGS sequence"/>
</dbReference>
<keyword evidence="2 8" id="KW-0813">Transport</keyword>
<organism evidence="12 13">
    <name type="scientific">Mangrovibacterium diazotrophicum</name>
    <dbReference type="NCBI Taxonomy" id="1261403"/>
    <lineage>
        <taxon>Bacteria</taxon>
        <taxon>Pseudomonadati</taxon>
        <taxon>Bacteroidota</taxon>
        <taxon>Bacteroidia</taxon>
        <taxon>Marinilabiliales</taxon>
        <taxon>Prolixibacteraceae</taxon>
        <taxon>Mangrovibacterium</taxon>
    </lineage>
</organism>
<dbReference type="Gene3D" id="2.40.170.20">
    <property type="entry name" value="TonB-dependent receptor, beta-barrel domain"/>
    <property type="match status" value="1"/>
</dbReference>
<dbReference type="PROSITE" id="PS52016">
    <property type="entry name" value="TONB_DEPENDENT_REC_3"/>
    <property type="match status" value="1"/>
</dbReference>
<dbReference type="AlphaFoldDB" id="A0A419W9R0"/>
<dbReference type="RefSeq" id="WP_120273443.1">
    <property type="nucleotide sequence ID" value="NZ_RAPN01000001.1"/>
</dbReference>
<keyword evidence="4 8" id="KW-0812">Transmembrane</keyword>
<keyword evidence="13" id="KW-1185">Reference proteome</keyword>
<evidence type="ECO:0000256" key="3">
    <source>
        <dbReference type="ARBA" id="ARBA00022452"/>
    </source>
</evidence>
<keyword evidence="3 8" id="KW-1134">Transmembrane beta strand</keyword>
<feature type="region of interest" description="Disordered" evidence="9">
    <location>
        <begin position="798"/>
        <end position="823"/>
    </location>
</feature>
<dbReference type="OrthoDB" id="9768177at2"/>
<dbReference type="GO" id="GO:0044718">
    <property type="term" value="P:siderophore transmembrane transport"/>
    <property type="evidence" value="ECO:0007669"/>
    <property type="project" value="TreeGrafter"/>
</dbReference>
<evidence type="ECO:0000256" key="7">
    <source>
        <dbReference type="ARBA" id="ARBA00023237"/>
    </source>
</evidence>
<dbReference type="SUPFAM" id="SSF49464">
    <property type="entry name" value="Carboxypeptidase regulatory domain-like"/>
    <property type="match status" value="1"/>
</dbReference>
<dbReference type="InterPro" id="IPR039426">
    <property type="entry name" value="TonB-dep_rcpt-like"/>
</dbReference>
<evidence type="ECO:0000256" key="4">
    <source>
        <dbReference type="ARBA" id="ARBA00022692"/>
    </source>
</evidence>
<evidence type="ECO:0000256" key="6">
    <source>
        <dbReference type="ARBA" id="ARBA00023136"/>
    </source>
</evidence>
<keyword evidence="6 8" id="KW-0472">Membrane</keyword>
<sequence length="981" mass="108019">MKKTFLLIFLLAFLINAFAQGKMVSGVVTSASDGTTLPGVNISVKGTTKGTVSDIDGKYSLEVAEGDVLLFSFIGMKTQEVKVGASAVLDVAMAADALGLDEVVVTGAGALTKKKQLGNAISTIPAIDIQESGAISVGSALSGKLAGAQVMQNSGNPSGGISVRLRGASTVLGSSDPLYIIDGVVVNNESRELINLGGYTQNRLVDIEPQDIERVEVIKGAAAAAIYGSRASNGVVQIWTKRGSSERLDINVNSQLSVSEVRKTLPYNDVNLIWDGDGTTSTNADGTPVKRYNYQDLIFHTAVGTKNYVSLSRAKGDTKYFFSASHFDNEGIVNGTNFKRTTARLRIDDKLTSWMDMSVGTSISYNTSQNQFNNEDFNYGLLTSLLFADNSVDMRPTDGVYPSFGWITNIQEAIDLVDAQQINKRAITDFKLALHPFKGFSMDYTFGYDYSNSLGKLYVPVGFNTTPQGVSQKESLDEMKLNNDLNARYMFNINEDIVSTTAAGYSLQYEKYQILSLSAENLIPAVESSNAGTVTGRNDYMAEKSIRGYYLQQTFGYKDKLFLTGAIRVDESSVFGDDERRQTYPKVSGSYVVSDNDFWKESSFGNIVNTFKLRSSWGQAGNMTAIEAYDRYTNYSTVSIDGTTGLIKPSTLGNKDVKPERQTEFEVGTDLEFLSGRLGLEMTYYKQDIEDLLLERTLSPSTGAEYRVENVGTMTNKGFELLLKAAVIQKKDLNWDLTATFSTNKNKVDGIEGDIITYAWGESAAKNGYPLGVFYGYYYARNDDGSLLLTADGLPQREKGHYENNEPVSERDANGQPTGENLKKVIGDPNPDFIASLINEVRYKKWSFRVQFDAVQGYDVISWDKRILNRYAGGDGYAKELRGDRPKGWGVAEYSIYDSFIEDGSFVKLRELSLGYRIKPAVDWCESIKLSLTGRNLFSFDNYYGMDPEVNREGQSNVVRGNDMANVPIPRTIIFGVNVNF</sequence>
<dbReference type="Gene3D" id="2.60.40.1120">
    <property type="entry name" value="Carboxypeptidase-like, regulatory domain"/>
    <property type="match status" value="1"/>
</dbReference>
<dbReference type="InterPro" id="IPR036942">
    <property type="entry name" value="Beta-barrel_TonB_sf"/>
</dbReference>
<dbReference type="SUPFAM" id="SSF56935">
    <property type="entry name" value="Porins"/>
    <property type="match status" value="1"/>
</dbReference>
<dbReference type="PANTHER" id="PTHR30069">
    <property type="entry name" value="TONB-DEPENDENT OUTER MEMBRANE RECEPTOR"/>
    <property type="match status" value="1"/>
</dbReference>
<dbReference type="InterPro" id="IPR008969">
    <property type="entry name" value="CarboxyPept-like_regulatory"/>
</dbReference>
<dbReference type="Pfam" id="PF13715">
    <property type="entry name" value="CarbopepD_reg_2"/>
    <property type="match status" value="1"/>
</dbReference>
<proteinExistence type="inferred from homology"/>
<feature type="chain" id="PRO_5019284395" evidence="10">
    <location>
        <begin position="20"/>
        <end position="981"/>
    </location>
</feature>
<dbReference type="PANTHER" id="PTHR30069:SF29">
    <property type="entry name" value="HEMOGLOBIN AND HEMOGLOBIN-HAPTOGLOBIN-BINDING PROTEIN 1-RELATED"/>
    <property type="match status" value="1"/>
</dbReference>
<evidence type="ECO:0000259" key="11">
    <source>
        <dbReference type="Pfam" id="PF07715"/>
    </source>
</evidence>
<dbReference type="InterPro" id="IPR023997">
    <property type="entry name" value="TonB-dep_OMP_SusC/RagA_CS"/>
</dbReference>
<dbReference type="GO" id="GO:0015344">
    <property type="term" value="F:siderophore uptake transmembrane transporter activity"/>
    <property type="evidence" value="ECO:0007669"/>
    <property type="project" value="TreeGrafter"/>
</dbReference>